<dbReference type="RefSeq" id="WP_108953443.1">
    <property type="nucleotide sequence ID" value="NZ_BEVZ01000002.1"/>
</dbReference>
<proteinExistence type="predicted"/>
<keyword evidence="1" id="KW-0223">Dioxygenase</keyword>
<dbReference type="EMBL" id="JBEZUR010000013">
    <property type="protein sequence ID" value="MEU3554834.1"/>
    <property type="molecule type" value="Genomic_DNA"/>
</dbReference>
<keyword evidence="2" id="KW-1185">Reference proteome</keyword>
<reference evidence="1 2" key="1">
    <citation type="submission" date="2024-06" db="EMBL/GenBank/DDBJ databases">
        <title>The Natural Products Discovery Center: Release of the First 8490 Sequenced Strains for Exploring Actinobacteria Biosynthetic Diversity.</title>
        <authorList>
            <person name="Kalkreuter E."/>
            <person name="Kautsar S.A."/>
            <person name="Yang D."/>
            <person name="Bader C.D."/>
            <person name="Teijaro C.N."/>
            <person name="Fluegel L."/>
            <person name="Davis C.M."/>
            <person name="Simpson J.R."/>
            <person name="Lauterbach L."/>
            <person name="Steele A.D."/>
            <person name="Gui C."/>
            <person name="Meng S."/>
            <person name="Li G."/>
            <person name="Viehrig K."/>
            <person name="Ye F."/>
            <person name="Su P."/>
            <person name="Kiefer A.F."/>
            <person name="Nichols A."/>
            <person name="Cepeda A.J."/>
            <person name="Yan W."/>
            <person name="Fan B."/>
            <person name="Jiang Y."/>
            <person name="Adhikari A."/>
            <person name="Zheng C.-J."/>
            <person name="Schuster L."/>
            <person name="Cowan T.M."/>
            <person name="Smanski M.J."/>
            <person name="Chevrette M.G."/>
            <person name="De Carvalho L.P.S."/>
            <person name="Shen B."/>
        </authorList>
    </citation>
    <scope>NUCLEOTIDE SEQUENCE [LARGE SCALE GENOMIC DNA]</scope>
    <source>
        <strain evidence="1 2">NPDC038104</strain>
    </source>
</reference>
<evidence type="ECO:0000313" key="1">
    <source>
        <dbReference type="EMBL" id="MEU3554834.1"/>
    </source>
</evidence>
<sequence>MSEPNTATPTGTIHPATSAAVRELSAWGGYLQPAAEQSDLIGATPQDWARFARHWDDLTVDTYMRDGGVYRYRRYGHFRLDAATGELTALPHGPYRQESSVNPLNGGIERHFDPLTDAFLADPLTRSVVLSLGEIFSGVEGTTDWDVKLHPFRIVTSSAETGRPAPQGRHRDGSTFVTSLLVGRTNVTGGESSLYTPEGEQLLAATLTAPGDQLLVDDRVVLHDVTPVTPVDPSAPAHRDVLIVDFDRL</sequence>
<keyword evidence="1" id="KW-0560">Oxidoreductase</keyword>
<evidence type="ECO:0000313" key="2">
    <source>
        <dbReference type="Proteomes" id="UP001550850"/>
    </source>
</evidence>
<organism evidence="1 2">
    <name type="scientific">Streptomyces fragilis</name>
    <dbReference type="NCBI Taxonomy" id="67301"/>
    <lineage>
        <taxon>Bacteria</taxon>
        <taxon>Bacillati</taxon>
        <taxon>Actinomycetota</taxon>
        <taxon>Actinomycetes</taxon>
        <taxon>Kitasatosporales</taxon>
        <taxon>Streptomycetaceae</taxon>
        <taxon>Streptomyces</taxon>
    </lineage>
</organism>
<protein>
    <submittedName>
        <fullName evidence="1">2OG-Fe dioxygenase family protein</fullName>
    </submittedName>
</protein>
<dbReference type="InterPro" id="IPR018724">
    <property type="entry name" value="2OG-Fe_dioxygenase"/>
</dbReference>
<gene>
    <name evidence="1" type="ORF">AB0E65_11535</name>
</gene>
<accession>A0ABV2YGH1</accession>
<comment type="caution">
    <text evidence="1">The sequence shown here is derived from an EMBL/GenBank/DDBJ whole genome shotgun (WGS) entry which is preliminary data.</text>
</comment>
<name>A0ABV2YGH1_9ACTN</name>
<dbReference type="Pfam" id="PF10014">
    <property type="entry name" value="2OG-Fe_Oxy_2"/>
    <property type="match status" value="1"/>
</dbReference>
<dbReference type="Proteomes" id="UP001550850">
    <property type="component" value="Unassembled WGS sequence"/>
</dbReference>
<dbReference type="GO" id="GO:0051213">
    <property type="term" value="F:dioxygenase activity"/>
    <property type="evidence" value="ECO:0007669"/>
    <property type="project" value="UniProtKB-KW"/>
</dbReference>
<dbReference type="Gene3D" id="2.60.120.620">
    <property type="entry name" value="q2cbj1_9rhob like domain"/>
    <property type="match status" value="1"/>
</dbReference>